<accession>A0A0C7R8T4</accession>
<dbReference type="EMBL" id="CEKZ01000025">
    <property type="protein sequence ID" value="CEQ05360.1"/>
    <property type="molecule type" value="Genomic_DNA"/>
</dbReference>
<proteinExistence type="predicted"/>
<sequence>MFLLKFIDEDDNLSMKEFSSLSSLKDYVKNNDIDKTWHQVEEVKKVIPNLKEE</sequence>
<gene>
    <name evidence="1" type="ORF">R28058_30601</name>
</gene>
<reference evidence="2" key="1">
    <citation type="submission" date="2015-01" db="EMBL/GenBank/DDBJ databases">
        <authorList>
            <person name="Aslett M.A."/>
            <person name="De Silva N."/>
        </authorList>
    </citation>
    <scope>NUCLEOTIDE SEQUENCE [LARGE SCALE GENOMIC DNA]</scope>
    <source>
        <strain evidence="2">R28058</strain>
    </source>
</reference>
<name>A0A0C7R8T4_PARSO</name>
<evidence type="ECO:0000313" key="1">
    <source>
        <dbReference type="EMBL" id="CEQ05360.1"/>
    </source>
</evidence>
<dbReference type="RefSeq" id="WP_196333805.1">
    <property type="nucleotide sequence ID" value="NZ_CDNF01000036.1"/>
</dbReference>
<protein>
    <submittedName>
        <fullName evidence="1">Uncharacterized protein</fullName>
    </submittedName>
</protein>
<dbReference type="AlphaFoldDB" id="A0A0C7R8T4"/>
<dbReference type="Proteomes" id="UP000049127">
    <property type="component" value="Unassembled WGS sequence"/>
</dbReference>
<evidence type="ECO:0000313" key="2">
    <source>
        <dbReference type="Proteomes" id="UP000049127"/>
    </source>
</evidence>
<organism evidence="1 2">
    <name type="scientific">Paraclostridium sordellii</name>
    <name type="common">Clostridium sordellii</name>
    <dbReference type="NCBI Taxonomy" id="1505"/>
    <lineage>
        <taxon>Bacteria</taxon>
        <taxon>Bacillati</taxon>
        <taxon>Bacillota</taxon>
        <taxon>Clostridia</taxon>
        <taxon>Peptostreptococcales</taxon>
        <taxon>Peptostreptococcaceae</taxon>
        <taxon>Paraclostridium</taxon>
    </lineage>
</organism>